<dbReference type="CDD" id="cd06530">
    <property type="entry name" value="S26_SPase_I"/>
    <property type="match status" value="1"/>
</dbReference>
<dbReference type="InterPro" id="IPR001733">
    <property type="entry name" value="Peptidase_S26B"/>
</dbReference>
<accession>A0A0L0HTW1</accession>
<keyword evidence="8 15" id="KW-0378">Hydrolase</keyword>
<comment type="similarity">
    <text evidence="3 15">Belongs to the peptidase S26B family.</text>
</comment>
<dbReference type="InterPro" id="IPR019533">
    <property type="entry name" value="Peptidase_S26"/>
</dbReference>
<dbReference type="NCBIfam" id="TIGR02228">
    <property type="entry name" value="sigpep_I_arch"/>
    <property type="match status" value="1"/>
</dbReference>
<evidence type="ECO:0000256" key="15">
    <source>
        <dbReference type="RuleBase" id="RU362047"/>
    </source>
</evidence>
<reference evidence="17 18" key="1">
    <citation type="submission" date="2009-08" db="EMBL/GenBank/DDBJ databases">
        <title>The Genome Sequence of Spizellomyces punctatus strain DAOM BR117.</title>
        <authorList>
            <consortium name="The Broad Institute Genome Sequencing Platform"/>
            <person name="Russ C."/>
            <person name="Cuomo C."/>
            <person name="Shea T."/>
            <person name="Young S.K."/>
            <person name="Zeng Q."/>
            <person name="Koehrsen M."/>
            <person name="Haas B."/>
            <person name="Borodovsky M."/>
            <person name="Guigo R."/>
            <person name="Alvarado L."/>
            <person name="Berlin A."/>
            <person name="Bochicchio J."/>
            <person name="Borenstein D."/>
            <person name="Chapman S."/>
            <person name="Chen Z."/>
            <person name="Engels R."/>
            <person name="Freedman E."/>
            <person name="Gellesch M."/>
            <person name="Goldberg J."/>
            <person name="Griggs A."/>
            <person name="Gujja S."/>
            <person name="Heiman D."/>
            <person name="Hepburn T."/>
            <person name="Howarth C."/>
            <person name="Jen D."/>
            <person name="Larson L."/>
            <person name="Lewis B."/>
            <person name="Mehta T."/>
            <person name="Park D."/>
            <person name="Pearson M."/>
            <person name="Roberts A."/>
            <person name="Saif S."/>
            <person name="Shenoy N."/>
            <person name="Sisk P."/>
            <person name="Stolte C."/>
            <person name="Sykes S."/>
            <person name="Thomson T."/>
            <person name="Walk T."/>
            <person name="White J."/>
            <person name="Yandava C."/>
            <person name="Burger G."/>
            <person name="Gray M.W."/>
            <person name="Holland P.W.H."/>
            <person name="King N."/>
            <person name="Lang F.B.F."/>
            <person name="Roger A.J."/>
            <person name="Ruiz-Trillo I."/>
            <person name="Lander E."/>
            <person name="Nusbaum C."/>
        </authorList>
    </citation>
    <scope>NUCLEOTIDE SEQUENCE [LARGE SCALE GENOMIC DNA]</scope>
    <source>
        <strain evidence="17 18">DAOM BR117</strain>
    </source>
</reference>
<dbReference type="AlphaFoldDB" id="A0A0L0HTW1"/>
<sequence>MDALKSLTRMSFRQLAQQALNVCLIVSSALMIWKGLSVVTNSESPIVVVLSESMEPAFARGDLLFLTQPSAPITIGDICVFKLRGKAVPIVHRVIELHTTKNNTQYLLTKGDNNQVDDRGLYNPGQMWIKKEDVVGRVKGFLPYVGMVTILLNDYPQLKVVLLVVLALFVLLTRDE</sequence>
<dbReference type="STRING" id="645134.A0A0L0HTW1"/>
<evidence type="ECO:0000256" key="10">
    <source>
        <dbReference type="ARBA" id="ARBA00022968"/>
    </source>
</evidence>
<evidence type="ECO:0000259" key="16">
    <source>
        <dbReference type="Pfam" id="PF00717"/>
    </source>
</evidence>
<dbReference type="InterPro" id="IPR019758">
    <property type="entry name" value="Pept_S26A_signal_pept_1_CS"/>
</dbReference>
<dbReference type="InParanoid" id="A0A0L0HTW1"/>
<keyword evidence="11" id="KW-1133">Transmembrane helix</keyword>
<evidence type="ECO:0000313" key="18">
    <source>
        <dbReference type="Proteomes" id="UP000053201"/>
    </source>
</evidence>
<dbReference type="Pfam" id="PF00717">
    <property type="entry name" value="Peptidase_S24"/>
    <property type="match status" value="1"/>
</dbReference>
<dbReference type="SUPFAM" id="SSF51306">
    <property type="entry name" value="LexA/Signal peptidase"/>
    <property type="match status" value="1"/>
</dbReference>
<evidence type="ECO:0000256" key="1">
    <source>
        <dbReference type="ARBA" id="ARBA00000677"/>
    </source>
</evidence>
<protein>
    <recommendedName>
        <fullName evidence="5 15">Signal peptidase complex catalytic subunit SEC11</fullName>
        <ecNumber evidence="4 15">3.4.21.89</ecNumber>
    </recommendedName>
</protein>
<dbReference type="OMA" id="ILMNEYP"/>
<evidence type="ECO:0000256" key="9">
    <source>
        <dbReference type="ARBA" id="ARBA00022824"/>
    </source>
</evidence>
<evidence type="ECO:0000256" key="8">
    <source>
        <dbReference type="ARBA" id="ARBA00022801"/>
    </source>
</evidence>
<keyword evidence="12" id="KW-0472">Membrane</keyword>
<evidence type="ECO:0000256" key="11">
    <source>
        <dbReference type="ARBA" id="ARBA00022989"/>
    </source>
</evidence>
<dbReference type="Gene3D" id="2.10.109.10">
    <property type="entry name" value="Umud Fragment, subunit A"/>
    <property type="match status" value="1"/>
</dbReference>
<dbReference type="PANTHER" id="PTHR10806:SF6">
    <property type="entry name" value="SIGNAL PEPTIDASE COMPLEX CATALYTIC SUBUNIT SEC11"/>
    <property type="match status" value="1"/>
</dbReference>
<dbReference type="PROSITE" id="PS00501">
    <property type="entry name" value="SPASE_I_1"/>
    <property type="match status" value="1"/>
</dbReference>
<dbReference type="FunFam" id="2.10.109.10:FF:000003">
    <property type="entry name" value="Signal peptidase complex catalytic subunit SEC11"/>
    <property type="match status" value="1"/>
</dbReference>
<dbReference type="PANTHER" id="PTHR10806">
    <property type="entry name" value="SIGNAL PEPTIDASE COMPLEX CATALYTIC SUBUNIT SEC11"/>
    <property type="match status" value="1"/>
</dbReference>
<dbReference type="InterPro" id="IPR019756">
    <property type="entry name" value="Pept_S26A_signal_pept_1_Ser-AS"/>
</dbReference>
<keyword evidence="6 15" id="KW-0645">Protease</keyword>
<dbReference type="EC" id="3.4.21.89" evidence="4 15"/>
<dbReference type="InterPro" id="IPR015927">
    <property type="entry name" value="Peptidase_S24_S26A/B/C"/>
</dbReference>
<dbReference type="RefSeq" id="XP_016612379.1">
    <property type="nucleotide sequence ID" value="XM_016748406.1"/>
</dbReference>
<dbReference type="Proteomes" id="UP000053201">
    <property type="component" value="Unassembled WGS sequence"/>
</dbReference>
<evidence type="ECO:0000256" key="5">
    <source>
        <dbReference type="ARBA" id="ARBA00019685"/>
    </source>
</evidence>
<dbReference type="VEuPathDB" id="FungiDB:SPPG_00071"/>
<evidence type="ECO:0000256" key="3">
    <source>
        <dbReference type="ARBA" id="ARBA00011035"/>
    </source>
</evidence>
<dbReference type="PRINTS" id="PR00728">
    <property type="entry name" value="SIGNALPTASE"/>
</dbReference>
<keyword evidence="7" id="KW-0812">Transmembrane</keyword>
<evidence type="ECO:0000256" key="4">
    <source>
        <dbReference type="ARBA" id="ARBA00013208"/>
    </source>
</evidence>
<comment type="catalytic activity">
    <reaction evidence="1 15">
        <text>Cleavage of hydrophobic, N-terminal signal or leader sequences from secreted and periplasmic proteins.</text>
        <dbReference type="EC" id="3.4.21.89"/>
    </reaction>
</comment>
<evidence type="ECO:0000256" key="12">
    <source>
        <dbReference type="ARBA" id="ARBA00023136"/>
    </source>
</evidence>
<dbReference type="InterPro" id="IPR036286">
    <property type="entry name" value="LexA/Signal_pep-like_sf"/>
</dbReference>
<dbReference type="GO" id="GO:0006465">
    <property type="term" value="P:signal peptide processing"/>
    <property type="evidence" value="ECO:0007669"/>
    <property type="project" value="UniProtKB-UniRule"/>
</dbReference>
<proteinExistence type="inferred from homology"/>
<dbReference type="OrthoDB" id="10257561at2759"/>
<feature type="domain" description="Peptidase S24/S26A/S26B/S26C" evidence="16">
    <location>
        <begin position="38"/>
        <end position="123"/>
    </location>
</feature>
<keyword evidence="9 15" id="KW-0256">Endoplasmic reticulum</keyword>
<dbReference type="GeneID" id="27683823"/>
<evidence type="ECO:0000256" key="13">
    <source>
        <dbReference type="ARBA" id="ARBA00045533"/>
    </source>
</evidence>
<organism evidence="17 18">
    <name type="scientific">Spizellomyces punctatus (strain DAOM BR117)</name>
    <dbReference type="NCBI Taxonomy" id="645134"/>
    <lineage>
        <taxon>Eukaryota</taxon>
        <taxon>Fungi</taxon>
        <taxon>Fungi incertae sedis</taxon>
        <taxon>Chytridiomycota</taxon>
        <taxon>Chytridiomycota incertae sedis</taxon>
        <taxon>Chytridiomycetes</taxon>
        <taxon>Spizellomycetales</taxon>
        <taxon>Spizellomycetaceae</taxon>
        <taxon>Spizellomyces</taxon>
    </lineage>
</organism>
<evidence type="ECO:0000256" key="7">
    <source>
        <dbReference type="ARBA" id="ARBA00022692"/>
    </source>
</evidence>
<gene>
    <name evidence="17" type="ORF">SPPG_00071</name>
</gene>
<name>A0A0L0HTW1_SPIPD</name>
<evidence type="ECO:0000256" key="6">
    <source>
        <dbReference type="ARBA" id="ARBA00022670"/>
    </source>
</evidence>
<evidence type="ECO:0000256" key="14">
    <source>
        <dbReference type="ARBA" id="ARBA00047037"/>
    </source>
</evidence>
<dbReference type="PROSITE" id="PS00761">
    <property type="entry name" value="SPASE_I_3"/>
    <property type="match status" value="1"/>
</dbReference>
<comment type="function">
    <text evidence="13">Catalytic component of the signal peptidase complex (SPC) which catalyzes the cleavage of N-terminal signal sequences from nascent proteins as they are translocated into the lumen of the endoplasmic reticulum. Specifically cleaves N-terminal signal peptides that contain a hydrophobic alpha-helix (h-region) shorter than 18-20 amino acids.</text>
</comment>
<dbReference type="FunCoup" id="A0A0L0HTW1">
    <property type="interactions" value="273"/>
</dbReference>
<evidence type="ECO:0000256" key="2">
    <source>
        <dbReference type="ARBA" id="ARBA00004648"/>
    </source>
</evidence>
<dbReference type="EMBL" id="KQ257450">
    <property type="protein sequence ID" value="KND04340.1"/>
    <property type="molecule type" value="Genomic_DNA"/>
</dbReference>
<comment type="subunit">
    <text evidence="14">Component of the signal peptidase complex (SPC) composed of a catalytic subunit SEC11 and three accessory subunits SPC1, SPC2 and SPC3. The complex induces a local thinning of the ER membrane which is used to measure the length of the signal peptide (SP) h-region of protein substrates. This ensures the selectivity of the complex towards h-regions shorter than 18-20 amino acids. SPC associates with the translocon complex.</text>
</comment>
<evidence type="ECO:0000313" key="17">
    <source>
        <dbReference type="EMBL" id="KND04340.1"/>
    </source>
</evidence>
<dbReference type="GO" id="GO:0004252">
    <property type="term" value="F:serine-type endopeptidase activity"/>
    <property type="evidence" value="ECO:0007669"/>
    <property type="project" value="InterPro"/>
</dbReference>
<comment type="subcellular location">
    <subcellularLocation>
        <location evidence="2">Endoplasmic reticulum membrane</location>
        <topology evidence="2">Single-pass type II membrane protein</topology>
    </subcellularLocation>
</comment>
<keyword evidence="18" id="KW-1185">Reference proteome</keyword>
<dbReference type="GO" id="GO:0005787">
    <property type="term" value="C:signal peptidase complex"/>
    <property type="evidence" value="ECO:0007669"/>
    <property type="project" value="UniProtKB-ARBA"/>
</dbReference>
<dbReference type="eggNOG" id="KOG3342">
    <property type="taxonomic scope" value="Eukaryota"/>
</dbReference>
<keyword evidence="10" id="KW-0735">Signal-anchor</keyword>
<dbReference type="GO" id="GO:0009003">
    <property type="term" value="F:signal peptidase activity"/>
    <property type="evidence" value="ECO:0007669"/>
    <property type="project" value="UniProtKB-EC"/>
</dbReference>